<reference evidence="7" key="1">
    <citation type="submission" date="2021-12" db="EMBL/GenBank/DDBJ databases">
        <title>Convergent genome expansion in fungi linked to evolution of root-endophyte symbiosis.</title>
        <authorList>
            <consortium name="DOE Joint Genome Institute"/>
            <person name="Ke Y.-H."/>
            <person name="Bonito G."/>
            <person name="Liao H.-L."/>
            <person name="Looney B."/>
            <person name="Rojas-Flechas A."/>
            <person name="Nash J."/>
            <person name="Hameed K."/>
            <person name="Schadt C."/>
            <person name="Martin F."/>
            <person name="Crous P.W."/>
            <person name="Miettinen O."/>
            <person name="Magnuson J.K."/>
            <person name="Labbe J."/>
            <person name="Jacobson D."/>
            <person name="Doktycz M.J."/>
            <person name="Veneault-Fourrey C."/>
            <person name="Kuo A."/>
            <person name="Mondo S."/>
            <person name="Calhoun S."/>
            <person name="Riley R."/>
            <person name="Ohm R."/>
            <person name="LaButti K."/>
            <person name="Andreopoulos B."/>
            <person name="Pangilinan J."/>
            <person name="Nolan M."/>
            <person name="Tritt A."/>
            <person name="Clum A."/>
            <person name="Lipzen A."/>
            <person name="Daum C."/>
            <person name="Barry K."/>
            <person name="Grigoriev I.V."/>
            <person name="Vilgalys R."/>
        </authorList>
    </citation>
    <scope>NUCLEOTIDE SEQUENCE</scope>
    <source>
        <strain evidence="7">PMI_201</strain>
    </source>
</reference>
<dbReference type="Gene3D" id="4.10.240.10">
    <property type="entry name" value="Zn(2)-C6 fungal-type DNA-binding domain"/>
    <property type="match status" value="1"/>
</dbReference>
<keyword evidence="4" id="KW-0539">Nucleus</keyword>
<protein>
    <recommendedName>
        <fullName evidence="6">Zn(2)-C6 fungal-type domain-containing protein</fullName>
    </recommendedName>
</protein>
<dbReference type="AlphaFoldDB" id="A0AAD4KDT6"/>
<keyword evidence="1" id="KW-0805">Transcription regulation</keyword>
<dbReference type="GO" id="GO:0003677">
    <property type="term" value="F:DNA binding"/>
    <property type="evidence" value="ECO:0007669"/>
    <property type="project" value="UniProtKB-KW"/>
</dbReference>
<name>A0AAD4KDT6_9EURO</name>
<evidence type="ECO:0000256" key="3">
    <source>
        <dbReference type="ARBA" id="ARBA00023163"/>
    </source>
</evidence>
<dbReference type="InterPro" id="IPR036864">
    <property type="entry name" value="Zn2-C6_fun-type_DNA-bd_sf"/>
</dbReference>
<accession>A0AAD4KDT6</accession>
<dbReference type="PROSITE" id="PS00463">
    <property type="entry name" value="ZN2_CY6_FUNGAL_1"/>
    <property type="match status" value="1"/>
</dbReference>
<dbReference type="EMBL" id="JAJTJA010000018">
    <property type="protein sequence ID" value="KAH8688650.1"/>
    <property type="molecule type" value="Genomic_DNA"/>
</dbReference>
<proteinExistence type="predicted"/>
<comment type="caution">
    <text evidence="7">The sequence shown here is derived from an EMBL/GenBank/DDBJ whole genome shotgun (WGS) entry which is preliminary data.</text>
</comment>
<keyword evidence="2" id="KW-0238">DNA-binding</keyword>
<evidence type="ECO:0000259" key="6">
    <source>
        <dbReference type="PROSITE" id="PS50048"/>
    </source>
</evidence>
<dbReference type="CDD" id="cd00067">
    <property type="entry name" value="GAL4"/>
    <property type="match status" value="1"/>
</dbReference>
<evidence type="ECO:0000256" key="2">
    <source>
        <dbReference type="ARBA" id="ARBA00023125"/>
    </source>
</evidence>
<evidence type="ECO:0000256" key="4">
    <source>
        <dbReference type="ARBA" id="ARBA00023242"/>
    </source>
</evidence>
<keyword evidence="3" id="KW-0804">Transcription</keyword>
<keyword evidence="8" id="KW-1185">Reference proteome</keyword>
<dbReference type="GeneID" id="70252897"/>
<dbReference type="GO" id="GO:0000981">
    <property type="term" value="F:DNA-binding transcription factor activity, RNA polymerase II-specific"/>
    <property type="evidence" value="ECO:0007669"/>
    <property type="project" value="InterPro"/>
</dbReference>
<evidence type="ECO:0000256" key="1">
    <source>
        <dbReference type="ARBA" id="ARBA00023015"/>
    </source>
</evidence>
<dbReference type="PROSITE" id="PS50048">
    <property type="entry name" value="ZN2_CY6_FUNGAL_2"/>
    <property type="match status" value="1"/>
</dbReference>
<dbReference type="SMART" id="SM00066">
    <property type="entry name" value="GAL4"/>
    <property type="match status" value="1"/>
</dbReference>
<feature type="region of interest" description="Disordered" evidence="5">
    <location>
        <begin position="45"/>
        <end position="67"/>
    </location>
</feature>
<sequence>MKRVRTACENCRRRKARCDGSEPCRQCQLAGITCNYPVQRSSRGRIEVERNTSPPADCLASDARRDI</sequence>
<dbReference type="Proteomes" id="UP001201262">
    <property type="component" value="Unassembled WGS sequence"/>
</dbReference>
<dbReference type="GO" id="GO:0008270">
    <property type="term" value="F:zinc ion binding"/>
    <property type="evidence" value="ECO:0007669"/>
    <property type="project" value="InterPro"/>
</dbReference>
<dbReference type="RefSeq" id="XP_046065136.1">
    <property type="nucleotide sequence ID" value="XM_046222611.1"/>
</dbReference>
<evidence type="ECO:0000256" key="5">
    <source>
        <dbReference type="SAM" id="MobiDB-lite"/>
    </source>
</evidence>
<dbReference type="Pfam" id="PF00172">
    <property type="entry name" value="Zn_clus"/>
    <property type="match status" value="1"/>
</dbReference>
<feature type="domain" description="Zn(2)-C6 fungal-type" evidence="6">
    <location>
        <begin position="7"/>
        <end position="36"/>
    </location>
</feature>
<gene>
    <name evidence="7" type="ORF">BGW36DRAFT_81854</name>
</gene>
<evidence type="ECO:0000313" key="7">
    <source>
        <dbReference type="EMBL" id="KAH8688650.1"/>
    </source>
</evidence>
<dbReference type="InterPro" id="IPR001138">
    <property type="entry name" value="Zn2Cys6_DnaBD"/>
</dbReference>
<organism evidence="7 8">
    <name type="scientific">Talaromyces proteolyticus</name>
    <dbReference type="NCBI Taxonomy" id="1131652"/>
    <lineage>
        <taxon>Eukaryota</taxon>
        <taxon>Fungi</taxon>
        <taxon>Dikarya</taxon>
        <taxon>Ascomycota</taxon>
        <taxon>Pezizomycotina</taxon>
        <taxon>Eurotiomycetes</taxon>
        <taxon>Eurotiomycetidae</taxon>
        <taxon>Eurotiales</taxon>
        <taxon>Trichocomaceae</taxon>
        <taxon>Talaromyces</taxon>
        <taxon>Talaromyces sect. Bacilispori</taxon>
    </lineage>
</organism>
<dbReference type="SUPFAM" id="SSF57701">
    <property type="entry name" value="Zn2/Cys6 DNA-binding domain"/>
    <property type="match status" value="1"/>
</dbReference>
<evidence type="ECO:0000313" key="8">
    <source>
        <dbReference type="Proteomes" id="UP001201262"/>
    </source>
</evidence>